<keyword evidence="3 6" id="KW-0808">Transferase</keyword>
<evidence type="ECO:0000256" key="1">
    <source>
        <dbReference type="ARBA" id="ARBA00006594"/>
    </source>
</evidence>
<dbReference type="PANTHER" id="PTHR13370">
    <property type="entry name" value="RNA METHYLASE-RELATED"/>
    <property type="match status" value="1"/>
</dbReference>
<keyword evidence="4" id="KW-0949">S-adenosyl-L-methionine</keyword>
<dbReference type="InterPro" id="IPR002941">
    <property type="entry name" value="DNA_methylase_N4/N6"/>
</dbReference>
<feature type="domain" description="DNA methylase N-4/N-6" evidence="5">
    <location>
        <begin position="152"/>
        <end position="490"/>
    </location>
</feature>
<keyword evidence="7" id="KW-1185">Reference proteome</keyword>
<evidence type="ECO:0000259" key="5">
    <source>
        <dbReference type="Pfam" id="PF01555"/>
    </source>
</evidence>
<proteinExistence type="inferred from homology"/>
<reference evidence="6 7" key="1">
    <citation type="submission" date="2024-03" db="EMBL/GenBank/DDBJ databases">
        <title>A Dehalogenimonas Isolated from Estuarine Sediments Dihaloeliminates Chlorinated Alkanes.</title>
        <authorList>
            <person name="Yang Y."/>
            <person name="Wang H."/>
        </authorList>
    </citation>
    <scope>NUCLEOTIDE SEQUENCE [LARGE SCALE GENOMIC DNA]</scope>
    <source>
        <strain evidence="6 7">W</strain>
    </source>
</reference>
<dbReference type="InterPro" id="IPR029063">
    <property type="entry name" value="SAM-dependent_MTases_sf"/>
</dbReference>
<dbReference type="Gene3D" id="3.40.50.150">
    <property type="entry name" value="Vaccinia Virus protein VP39"/>
    <property type="match status" value="1"/>
</dbReference>
<dbReference type="PANTHER" id="PTHR13370:SF16">
    <property type="entry name" value="SITE-SPECIFIC DNA-METHYLTRANSFERASE (ADENINE-SPECIFIC)"/>
    <property type="match status" value="1"/>
</dbReference>
<name>A0ABZ2J8A0_9CHLR</name>
<dbReference type="GO" id="GO:0032259">
    <property type="term" value="P:methylation"/>
    <property type="evidence" value="ECO:0007669"/>
    <property type="project" value="UniProtKB-KW"/>
</dbReference>
<evidence type="ECO:0000256" key="3">
    <source>
        <dbReference type="ARBA" id="ARBA00022679"/>
    </source>
</evidence>
<dbReference type="InterPro" id="IPR002052">
    <property type="entry name" value="DNA_methylase_N6_adenine_CS"/>
</dbReference>
<evidence type="ECO:0000256" key="4">
    <source>
        <dbReference type="ARBA" id="ARBA00022691"/>
    </source>
</evidence>
<keyword evidence="2 6" id="KW-0489">Methyltransferase</keyword>
<evidence type="ECO:0000313" key="6">
    <source>
        <dbReference type="EMBL" id="WWX25366.1"/>
    </source>
</evidence>
<accession>A0ABZ2J8A0</accession>
<evidence type="ECO:0000256" key="2">
    <source>
        <dbReference type="ARBA" id="ARBA00022603"/>
    </source>
</evidence>
<sequence>MVKGKSDKVTDINAIKHRDKRVNIPTGELKDFVVKEETEPKVVLYPRDPSLDPQLVWKGKEEQDSKDLAVPSVPIYIQEKITPKYIIEDIRAQANEGKPAQMDFFSDFNGIKFEDMVEFYQHEQNWTNRMILGDSMLVMNSLSEKEGLKGKVQMIYMDPPYGIKFGSNWQVSTRKRDVKDGSTDDATRQPEQVKAFRDTWQLGIHSYLAYLRDRLIIARDLLTETGSAFVQIGDENVHLVRCLMDEVFGSENFVTQLYYKKTTGAGSPGELLAPPTVGDYIIWYAKSIDNLKYKKLFTEKDYKGEGSTGYKKIELSDGTRISISQWEKQASTSFESECVPRGCKIFSLDNLTSQAGGDSARFPIRLNGKEYRIYRGSWKTNEKGIKNLIQCNRLDISEKDGLGYVRYFNDFPLMPITNLWTDTVGQNQFGGDKTYVVQTALPVLQRCILFTTDPGDLVLDPTCGSGTTAYVAEQWGRRWITCDTSRVALALARTRLMASKFPYYLLADSPEGIKKESEITGQAPPPYKTEGDIKKGFVYKKVPHVTLKSIANNPDIKEGMTREEIDAAIARHAETETLFDQPYEDKQRLRVTGPFTVESLSPHRMIDNSEKPESETEAQNEAPVGQFVSIILENLKKSGVQTRFKDERLKLDSLETYPGENLHAKGEYTDKDGTTRTVAVFIGPEYGTVNSTMVKEAAKEAVRGVGFDVLLVCGFAFEADVAEETKRYGKLNILITRMNPDLAMSNELLKKTEAGNLFTVFGEPDVDIRQHDGKVIVEIRGVDVYDPTKGTVRSNTTDDIACWFIDTDYNAESFFVRHAYFTGAAEPYEKLKKALRAEIDETAWAALYSTVSRPFDPPKTGKIAIKVINHYGDEVLKVFTV</sequence>
<dbReference type="PROSITE" id="PS00092">
    <property type="entry name" value="N6_MTASE"/>
    <property type="match status" value="1"/>
</dbReference>
<dbReference type="SUPFAM" id="SSF53335">
    <property type="entry name" value="S-adenosyl-L-methionine-dependent methyltransferases"/>
    <property type="match status" value="1"/>
</dbReference>
<dbReference type="RefSeq" id="WP_338737506.1">
    <property type="nucleotide sequence ID" value="NZ_CP146612.1"/>
</dbReference>
<evidence type="ECO:0000313" key="7">
    <source>
        <dbReference type="Proteomes" id="UP001375370"/>
    </source>
</evidence>
<gene>
    <name evidence="6" type="ORF">V8247_09000</name>
</gene>
<protein>
    <submittedName>
        <fullName evidence="6">Site-specific DNA-methyltransferase</fullName>
        <ecNumber evidence="6">2.1.1.-</ecNumber>
    </submittedName>
</protein>
<dbReference type="GO" id="GO:0008168">
    <property type="term" value="F:methyltransferase activity"/>
    <property type="evidence" value="ECO:0007669"/>
    <property type="project" value="UniProtKB-KW"/>
</dbReference>
<dbReference type="EC" id="2.1.1.-" evidence="6"/>
<comment type="similarity">
    <text evidence="1">Belongs to the N(4)/N(6)-methyltransferase family.</text>
</comment>
<dbReference type="Proteomes" id="UP001375370">
    <property type="component" value="Chromosome"/>
</dbReference>
<dbReference type="EMBL" id="CP146612">
    <property type="protein sequence ID" value="WWX25366.1"/>
    <property type="molecule type" value="Genomic_DNA"/>
</dbReference>
<dbReference type="PRINTS" id="PR00506">
    <property type="entry name" value="D21N6MTFRASE"/>
</dbReference>
<organism evidence="6 7">
    <name type="scientific">Candidatus Dehalogenimonas loeffleri</name>
    <dbReference type="NCBI Taxonomy" id="3127115"/>
    <lineage>
        <taxon>Bacteria</taxon>
        <taxon>Bacillati</taxon>
        <taxon>Chloroflexota</taxon>
        <taxon>Dehalococcoidia</taxon>
        <taxon>Dehalococcoidales</taxon>
        <taxon>Dehalococcoidaceae</taxon>
        <taxon>Dehalogenimonas</taxon>
    </lineage>
</organism>
<dbReference type="Pfam" id="PF01555">
    <property type="entry name" value="N6_N4_Mtase"/>
    <property type="match status" value="1"/>
</dbReference>
<dbReference type="InterPro" id="IPR002295">
    <property type="entry name" value="N4/N6-MTase_EcoPI_Mod-like"/>
</dbReference>